<feature type="compositionally biased region" description="Basic and acidic residues" evidence="6">
    <location>
        <begin position="1"/>
        <end position="19"/>
    </location>
</feature>
<evidence type="ECO:0000256" key="6">
    <source>
        <dbReference type="SAM" id="MobiDB-lite"/>
    </source>
</evidence>
<feature type="compositionally biased region" description="Low complexity" evidence="6">
    <location>
        <begin position="105"/>
        <end position="124"/>
    </location>
</feature>
<feature type="region of interest" description="Disordered" evidence="6">
    <location>
        <begin position="1"/>
        <end position="159"/>
    </location>
</feature>
<keyword evidence="2 7" id="KW-0812">Transmembrane</keyword>
<evidence type="ECO:0000256" key="3">
    <source>
        <dbReference type="ARBA" id="ARBA00022989"/>
    </source>
</evidence>
<dbReference type="EMBL" id="CP049811">
    <property type="protein sequence ID" value="QIK40007.1"/>
    <property type="molecule type" value="Genomic_DNA"/>
</dbReference>
<dbReference type="Pfam" id="PF09731">
    <property type="entry name" value="Mitofilin"/>
    <property type="match status" value="1"/>
</dbReference>
<organism evidence="8 9">
    <name type="scientific">Pontivivens nitratireducens</name>
    <dbReference type="NCBI Taxonomy" id="2758038"/>
    <lineage>
        <taxon>Bacteria</taxon>
        <taxon>Pseudomonadati</taxon>
        <taxon>Pseudomonadota</taxon>
        <taxon>Alphaproteobacteria</taxon>
        <taxon>Rhodobacterales</taxon>
        <taxon>Paracoccaceae</taxon>
        <taxon>Pontivivens</taxon>
    </lineage>
</organism>
<keyword evidence="5" id="KW-0175">Coiled coil</keyword>
<keyword evidence="9" id="KW-1185">Reference proteome</keyword>
<evidence type="ECO:0000256" key="1">
    <source>
        <dbReference type="ARBA" id="ARBA00004370"/>
    </source>
</evidence>
<evidence type="ECO:0000256" key="5">
    <source>
        <dbReference type="SAM" id="Coils"/>
    </source>
</evidence>
<name>A0A6G7VJN3_9RHOB</name>
<evidence type="ECO:0000256" key="7">
    <source>
        <dbReference type="SAM" id="Phobius"/>
    </source>
</evidence>
<dbReference type="RefSeq" id="WP_166188944.1">
    <property type="nucleotide sequence ID" value="NZ_CP049811.1"/>
</dbReference>
<dbReference type="PANTHER" id="PTHR15415">
    <property type="entry name" value="MITOFILIN"/>
    <property type="match status" value="1"/>
</dbReference>
<evidence type="ECO:0000313" key="9">
    <source>
        <dbReference type="Proteomes" id="UP000500791"/>
    </source>
</evidence>
<dbReference type="InterPro" id="IPR019133">
    <property type="entry name" value="MIC60"/>
</dbReference>
<keyword evidence="3 7" id="KW-1133">Transmembrane helix</keyword>
<feature type="transmembrane region" description="Helical" evidence="7">
    <location>
        <begin position="167"/>
        <end position="185"/>
    </location>
</feature>
<feature type="coiled-coil region" evidence="5">
    <location>
        <begin position="275"/>
        <end position="380"/>
    </location>
</feature>
<evidence type="ECO:0000256" key="2">
    <source>
        <dbReference type="ARBA" id="ARBA00022692"/>
    </source>
</evidence>
<comment type="subcellular location">
    <subcellularLocation>
        <location evidence="1">Membrane</location>
    </subcellularLocation>
</comment>
<dbReference type="GO" id="GO:0016020">
    <property type="term" value="C:membrane"/>
    <property type="evidence" value="ECO:0007669"/>
    <property type="project" value="UniProtKB-SubCell"/>
</dbReference>
<reference evidence="8 9" key="1">
    <citation type="submission" date="2020-03" db="EMBL/GenBank/DDBJ databases">
        <title>Complete genome sequence of Monaibacterium sp. ALG8 with diverse plasmids.</title>
        <authorList>
            <person name="Sun C."/>
        </authorList>
    </citation>
    <scope>NUCLEOTIDE SEQUENCE [LARGE SCALE GENOMIC DNA]</scope>
    <source>
        <strain evidence="8 9">ALG8</strain>
    </source>
</reference>
<proteinExistence type="predicted"/>
<evidence type="ECO:0000313" key="8">
    <source>
        <dbReference type="EMBL" id="QIK40007.1"/>
    </source>
</evidence>
<keyword evidence="4 7" id="KW-0472">Membrane</keyword>
<dbReference type="Proteomes" id="UP000500791">
    <property type="component" value="Chromosome"/>
</dbReference>
<evidence type="ECO:0000256" key="4">
    <source>
        <dbReference type="ARBA" id="ARBA00023136"/>
    </source>
</evidence>
<dbReference type="PANTHER" id="PTHR15415:SF7">
    <property type="entry name" value="MICOS COMPLEX SUBUNIT MIC60"/>
    <property type="match status" value="1"/>
</dbReference>
<protein>
    <submittedName>
        <fullName evidence="8">Uncharacterized protein</fullName>
    </submittedName>
</protein>
<accession>A0A6G7VJN3</accession>
<dbReference type="AlphaFoldDB" id="A0A6G7VJN3"/>
<feature type="compositionally biased region" description="Acidic residues" evidence="6">
    <location>
        <begin position="49"/>
        <end position="65"/>
    </location>
</feature>
<gene>
    <name evidence="8" type="ORF">G8E03_04060</name>
</gene>
<sequence length="542" mass="56534">MSDPKRPDQQHDTDDKVDGAETNLPDVEDAELVETPDTPPAKTDPLVIPDDDNSDDEVQDDETQEDIIAGGADTVPGDTVPGDVSADDGSPDDDADDTPQDDADSVIPGATAAAATTPWGGAPADVNARSTSDPASPSYVAPDASSSDGMSPDDEYHEDTGSVAGRVLFWLFLLVAGAVLILWGGPKVAPNLPSGLAPVAEWLTPGQRAAQMQVEEMEARLNARIDTLDTGLTPEGVDERIDTAVVESEQRSAESITALSAQVNDLSDQVAAADSAAIEERLAQVETRLEGITAEMSSLRSDLTGLAAGEGGITGQNAAEIDAFTAALEGLQAELDSISARNGALDQRIDEVAATAERQLATAREEVAAAQAEAEAQVAVASEQAAMTALANALDTGEPFEEPLAELAEQVEIPAPLPELAPTGVPTQVALETSFPEVARQAIRAEIAPGEDDNILSSASAFLRSRVAGRSLVEREGDDADAILSRVEARLRRGNLEAALTEAEQLSGAPAETLSSWTADLRARHDALSAYRTLAERLDADN</sequence>
<feature type="compositionally biased region" description="Acidic residues" evidence="6">
    <location>
        <begin position="85"/>
        <end position="104"/>
    </location>
</feature>
<dbReference type="KEGG" id="mon:G8E03_04060"/>